<keyword evidence="3 6" id="KW-0326">Glycosidase</keyword>
<dbReference type="InterPro" id="IPR023296">
    <property type="entry name" value="Glyco_hydro_beta-prop_sf"/>
</dbReference>
<accession>A0A841MQK5</accession>
<dbReference type="InterPro" id="IPR051795">
    <property type="entry name" value="Glycosyl_Hydrlase_43"/>
</dbReference>
<evidence type="ECO:0000313" key="9">
    <source>
        <dbReference type="Proteomes" id="UP000588604"/>
    </source>
</evidence>
<dbReference type="InterPro" id="IPR041542">
    <property type="entry name" value="GH43_C2"/>
</dbReference>
<sequence>MKQVLFAALIFLFFSCNSKTENTGSEPKNELIQLQVIPGELPDPSIIEVDGIYYATGSSNDWEPLYPIYKSTDLVNWIFVNYVFDEIPEWTSSSFWAPELFYRKGKFFVYYTAKRKDGVSVIGVASSNDIESGFEDHGQLLEWGNESIDAFVLEEGDKLFVSWKAYGLNPDKPITLMGSQLSDDGLQLQGEAFEMLVADSDNWEKGGIEGQSIVEKDGFLYMLYSGNACCGAGCDYMVGLARAKSFEGPWEKFSGNPVLVGNDSWKCPGHGTAIKTGNEWFYLYHAYSTDGFPYIGRSTLLSQMFWDEETGWPYFKVSNEVSETATLKSTIKDDFSSEKLSPHWRFDIPAYQFDASLKDGKLHLTEKEIDPSNLSGTFLGLNPESADFTISTKVETGNEAWKGLAIYATRDKSMGMGVAENQLLLWKVKDGNLEELNKIEFDSQEEVLLKTEVNNGHEAKFYYSLDGQNWINVPDKLDQKEEVIGDHLDFWSWGIKAGIYVEGNGDSKTGIFDLFEIGY</sequence>
<evidence type="ECO:0000256" key="5">
    <source>
        <dbReference type="PIRSR" id="PIRSR606710-2"/>
    </source>
</evidence>
<evidence type="ECO:0000256" key="1">
    <source>
        <dbReference type="ARBA" id="ARBA00009865"/>
    </source>
</evidence>
<name>A0A841MQK5_9BACT</name>
<feature type="active site" description="Proton donor" evidence="4">
    <location>
        <position position="209"/>
    </location>
</feature>
<dbReference type="Gene3D" id="2.115.10.20">
    <property type="entry name" value="Glycosyl hydrolase domain, family 43"/>
    <property type="match status" value="1"/>
</dbReference>
<dbReference type="Gene3D" id="2.60.120.200">
    <property type="match status" value="1"/>
</dbReference>
<dbReference type="Pfam" id="PF04616">
    <property type="entry name" value="Glyco_hydro_43"/>
    <property type="match status" value="1"/>
</dbReference>
<feature type="active site" description="Proton acceptor" evidence="4">
    <location>
        <position position="43"/>
    </location>
</feature>
<evidence type="ECO:0000256" key="3">
    <source>
        <dbReference type="ARBA" id="ARBA00023295"/>
    </source>
</evidence>
<keyword evidence="9" id="KW-1185">Reference proteome</keyword>
<dbReference type="Proteomes" id="UP000588604">
    <property type="component" value="Unassembled WGS sequence"/>
</dbReference>
<dbReference type="PANTHER" id="PTHR42812">
    <property type="entry name" value="BETA-XYLOSIDASE"/>
    <property type="match status" value="1"/>
</dbReference>
<reference evidence="8 9" key="1">
    <citation type="submission" date="2020-08" db="EMBL/GenBank/DDBJ databases">
        <title>Genomic Encyclopedia of Type Strains, Phase IV (KMG-IV): sequencing the most valuable type-strain genomes for metagenomic binning, comparative biology and taxonomic classification.</title>
        <authorList>
            <person name="Goeker M."/>
        </authorList>
    </citation>
    <scope>NUCLEOTIDE SEQUENCE [LARGE SCALE GENOMIC DNA]</scope>
    <source>
        <strain evidence="8 9">DSM 102044</strain>
    </source>
</reference>
<comment type="caution">
    <text evidence="8">The sequence shown here is derived from an EMBL/GenBank/DDBJ whole genome shotgun (WGS) entry which is preliminary data.</text>
</comment>
<dbReference type="SUPFAM" id="SSF49899">
    <property type="entry name" value="Concanavalin A-like lectins/glucanases"/>
    <property type="match status" value="1"/>
</dbReference>
<dbReference type="PANTHER" id="PTHR42812:SF5">
    <property type="entry name" value="ENDO-ARABINASE"/>
    <property type="match status" value="1"/>
</dbReference>
<dbReference type="PROSITE" id="PS51257">
    <property type="entry name" value="PROKAR_LIPOPROTEIN"/>
    <property type="match status" value="1"/>
</dbReference>
<dbReference type="RefSeq" id="WP_184496627.1">
    <property type="nucleotide sequence ID" value="NZ_JACIJO010000003.1"/>
</dbReference>
<dbReference type="InterPro" id="IPR006710">
    <property type="entry name" value="Glyco_hydro_43"/>
</dbReference>
<evidence type="ECO:0000259" key="7">
    <source>
        <dbReference type="Pfam" id="PF17851"/>
    </source>
</evidence>
<dbReference type="EMBL" id="JACIJO010000003">
    <property type="protein sequence ID" value="MBB6327879.1"/>
    <property type="molecule type" value="Genomic_DNA"/>
</dbReference>
<keyword evidence="2 6" id="KW-0378">Hydrolase</keyword>
<comment type="similarity">
    <text evidence="1 6">Belongs to the glycosyl hydrolase 43 family.</text>
</comment>
<protein>
    <submittedName>
        <fullName evidence="8">Beta-xylosidase</fullName>
    </submittedName>
</protein>
<evidence type="ECO:0000256" key="4">
    <source>
        <dbReference type="PIRSR" id="PIRSR606710-1"/>
    </source>
</evidence>
<evidence type="ECO:0000256" key="6">
    <source>
        <dbReference type="RuleBase" id="RU361187"/>
    </source>
</evidence>
<dbReference type="AlphaFoldDB" id="A0A841MQK5"/>
<feature type="site" description="Important for catalytic activity, responsible for pKa modulation of the active site Glu and correct orientation of both the proton donor and substrate" evidence="5">
    <location>
        <position position="149"/>
    </location>
</feature>
<evidence type="ECO:0000313" key="8">
    <source>
        <dbReference type="EMBL" id="MBB6327879.1"/>
    </source>
</evidence>
<organism evidence="8 9">
    <name type="scientific">Algoriphagus iocasae</name>
    <dbReference type="NCBI Taxonomy" id="1836499"/>
    <lineage>
        <taxon>Bacteria</taxon>
        <taxon>Pseudomonadati</taxon>
        <taxon>Bacteroidota</taxon>
        <taxon>Cytophagia</taxon>
        <taxon>Cytophagales</taxon>
        <taxon>Cyclobacteriaceae</taxon>
        <taxon>Algoriphagus</taxon>
    </lineage>
</organism>
<dbReference type="CDD" id="cd08999">
    <property type="entry name" value="GH43_ABN-like"/>
    <property type="match status" value="1"/>
</dbReference>
<gene>
    <name evidence="8" type="ORF">FHS59_003522</name>
</gene>
<dbReference type="InterPro" id="IPR013320">
    <property type="entry name" value="ConA-like_dom_sf"/>
</dbReference>
<proteinExistence type="inferred from homology"/>
<feature type="domain" description="Beta-xylosidase C-terminal Concanavalin A-like" evidence="7">
    <location>
        <begin position="332"/>
        <end position="516"/>
    </location>
</feature>
<dbReference type="GO" id="GO:0004553">
    <property type="term" value="F:hydrolase activity, hydrolyzing O-glycosyl compounds"/>
    <property type="evidence" value="ECO:0007669"/>
    <property type="project" value="InterPro"/>
</dbReference>
<dbReference type="GO" id="GO:0005975">
    <property type="term" value="P:carbohydrate metabolic process"/>
    <property type="evidence" value="ECO:0007669"/>
    <property type="project" value="InterPro"/>
</dbReference>
<evidence type="ECO:0000256" key="2">
    <source>
        <dbReference type="ARBA" id="ARBA00022801"/>
    </source>
</evidence>
<dbReference type="SUPFAM" id="SSF75005">
    <property type="entry name" value="Arabinanase/levansucrase/invertase"/>
    <property type="match status" value="1"/>
</dbReference>
<dbReference type="Pfam" id="PF17851">
    <property type="entry name" value="GH43_C2"/>
    <property type="match status" value="1"/>
</dbReference>